<keyword evidence="1" id="KW-0812">Transmembrane</keyword>
<gene>
    <name evidence="2" type="ORF">C7H52_07075</name>
</gene>
<dbReference type="Pfam" id="PF12412">
    <property type="entry name" value="DUF3667"/>
    <property type="match status" value="1"/>
</dbReference>
<feature type="transmembrane region" description="Helical" evidence="1">
    <location>
        <begin position="295"/>
        <end position="315"/>
    </location>
</feature>
<feature type="transmembrane region" description="Helical" evidence="1">
    <location>
        <begin position="327"/>
        <end position="352"/>
    </location>
</feature>
<feature type="transmembrane region" description="Helical" evidence="1">
    <location>
        <begin position="267"/>
        <end position="289"/>
    </location>
</feature>
<dbReference type="AlphaFoldDB" id="A0A2T1N860"/>
<feature type="transmembrane region" description="Helical" evidence="1">
    <location>
        <begin position="236"/>
        <end position="255"/>
    </location>
</feature>
<feature type="transmembrane region" description="Helical" evidence="1">
    <location>
        <begin position="81"/>
        <end position="99"/>
    </location>
</feature>
<sequence length="353" mass="41190">MAYHSCKNCNQPFGTSYKFCPNCGQIQEDTLTLKELFNNTIQNYLAFDARFFKSFIPLITKPGFLPSEFVKGKRLTYLHPAQLYLFSTLLFFFLFSFQVKKSADYLDSSLSEIFQENKKAQSIEAIEKQRIEDSLHKVQVKQTLNNSKALLGLSEKEIDSIANKSEKNNENVNHLNFDEKKVDSLIAINADESIILREMGLKKDAGFFGKLLYKQTLKFYKNPKAGSIYKRFMDSIPITLFFLLPIFALLLRLFYFKRKIYANHLVFSFYYFAFIFFVFSGIMTTNYIYDIPDYLDVLAILSCFVYLVIAVKNYYKKQWIGTLLKTSLLTLTYFTFVIPFATIITLLISFLYF</sequence>
<dbReference type="EMBL" id="PXOQ01000009">
    <property type="protein sequence ID" value="PSG88059.1"/>
    <property type="molecule type" value="Genomic_DNA"/>
</dbReference>
<protein>
    <recommendedName>
        <fullName evidence="4">DUF3667 domain-containing protein</fullName>
    </recommendedName>
</protein>
<dbReference type="RefSeq" id="WP_106463197.1">
    <property type="nucleotide sequence ID" value="NZ_PXOQ01000009.1"/>
</dbReference>
<keyword evidence="3" id="KW-1185">Reference proteome</keyword>
<organism evidence="2 3">
    <name type="scientific">Aurantibacter aestuarii</name>
    <dbReference type="NCBI Taxonomy" id="1266046"/>
    <lineage>
        <taxon>Bacteria</taxon>
        <taxon>Pseudomonadati</taxon>
        <taxon>Bacteroidota</taxon>
        <taxon>Flavobacteriia</taxon>
        <taxon>Flavobacteriales</taxon>
        <taxon>Flavobacteriaceae</taxon>
        <taxon>Aurantibacter</taxon>
    </lineage>
</organism>
<dbReference type="InterPro" id="IPR022134">
    <property type="entry name" value="DUF3667"/>
</dbReference>
<name>A0A2T1N860_9FLAO</name>
<evidence type="ECO:0008006" key="4">
    <source>
        <dbReference type="Google" id="ProtNLM"/>
    </source>
</evidence>
<evidence type="ECO:0000313" key="3">
    <source>
        <dbReference type="Proteomes" id="UP000238426"/>
    </source>
</evidence>
<comment type="caution">
    <text evidence="2">The sequence shown here is derived from an EMBL/GenBank/DDBJ whole genome shotgun (WGS) entry which is preliminary data.</text>
</comment>
<proteinExistence type="predicted"/>
<reference evidence="2 3" key="1">
    <citation type="submission" date="2018-03" db="EMBL/GenBank/DDBJ databases">
        <title>Mesoflavibacter sp. HG37 and Mesoflavibacter sp. HG96 sp.nov., two marine bacteria isolated from seawater of Western Pacific Ocean.</title>
        <authorList>
            <person name="Cheng H."/>
            <person name="Wu Y.-H."/>
            <person name="Guo L.-L."/>
            <person name="Xu X.-W."/>
        </authorList>
    </citation>
    <scope>NUCLEOTIDE SEQUENCE [LARGE SCALE GENOMIC DNA]</scope>
    <source>
        <strain evidence="2 3">KCTC 32269</strain>
    </source>
</reference>
<evidence type="ECO:0000313" key="2">
    <source>
        <dbReference type="EMBL" id="PSG88059.1"/>
    </source>
</evidence>
<dbReference type="Proteomes" id="UP000238426">
    <property type="component" value="Unassembled WGS sequence"/>
</dbReference>
<keyword evidence="1" id="KW-0472">Membrane</keyword>
<accession>A0A2T1N860</accession>
<evidence type="ECO:0000256" key="1">
    <source>
        <dbReference type="SAM" id="Phobius"/>
    </source>
</evidence>
<dbReference type="OrthoDB" id="1143019at2"/>
<keyword evidence="1" id="KW-1133">Transmembrane helix</keyword>